<dbReference type="AlphaFoldDB" id="A0AAJ0FUI0"/>
<name>A0AAJ0FUI0_9HYPO</name>
<dbReference type="SUPFAM" id="SSF54909">
    <property type="entry name" value="Dimeric alpha+beta barrel"/>
    <property type="match status" value="1"/>
</dbReference>
<organism evidence="3 4">
    <name type="scientific">Conoideocrella luteorostrata</name>
    <dbReference type="NCBI Taxonomy" id="1105319"/>
    <lineage>
        <taxon>Eukaryota</taxon>
        <taxon>Fungi</taxon>
        <taxon>Dikarya</taxon>
        <taxon>Ascomycota</taxon>
        <taxon>Pezizomycotina</taxon>
        <taxon>Sordariomycetes</taxon>
        <taxon>Hypocreomycetidae</taxon>
        <taxon>Hypocreales</taxon>
        <taxon>Clavicipitaceae</taxon>
        <taxon>Conoideocrella</taxon>
    </lineage>
</organism>
<dbReference type="GO" id="GO:0016491">
    <property type="term" value="F:oxidoreductase activity"/>
    <property type="evidence" value="ECO:0007669"/>
    <property type="project" value="InterPro"/>
</dbReference>
<protein>
    <recommendedName>
        <fullName evidence="2">EthD domain-containing protein</fullName>
    </recommendedName>
</protein>
<dbReference type="EMBL" id="JASWJB010000089">
    <property type="protein sequence ID" value="KAK2599134.1"/>
    <property type="molecule type" value="Genomic_DNA"/>
</dbReference>
<evidence type="ECO:0000313" key="4">
    <source>
        <dbReference type="Proteomes" id="UP001251528"/>
    </source>
</evidence>
<gene>
    <name evidence="3" type="ORF">QQS21_005395</name>
</gene>
<comment type="caution">
    <text evidence="3">The sequence shown here is derived from an EMBL/GenBank/DDBJ whole genome shotgun (WGS) entry which is preliminary data.</text>
</comment>
<comment type="similarity">
    <text evidence="1">Belongs to the tpcK family.</text>
</comment>
<evidence type="ECO:0000259" key="2">
    <source>
        <dbReference type="Pfam" id="PF07110"/>
    </source>
</evidence>
<dbReference type="Pfam" id="PF07110">
    <property type="entry name" value="EthD"/>
    <property type="match status" value="1"/>
</dbReference>
<sequence>MSEHPGSLPVKFTITHYRQPKRTHEEFKKWITEEHLPLALPVFQKHGILGYTLFFTPQALNNTVKGELSKINPTWDFAEYDCLIEYILPSTDSIEAVTGDPDWAVAVANQNEWVDVPRALVSVGYTMTYLMDGNIANPPK</sequence>
<dbReference type="Proteomes" id="UP001251528">
    <property type="component" value="Unassembled WGS sequence"/>
</dbReference>
<evidence type="ECO:0000256" key="1">
    <source>
        <dbReference type="ARBA" id="ARBA00005986"/>
    </source>
</evidence>
<accession>A0AAJ0FUI0</accession>
<dbReference type="Gene3D" id="3.30.70.100">
    <property type="match status" value="1"/>
</dbReference>
<reference evidence="3" key="1">
    <citation type="submission" date="2023-06" db="EMBL/GenBank/DDBJ databases">
        <title>Conoideocrella luteorostrata (Hypocreales: Clavicipitaceae), a potential biocontrol fungus for elongate hemlock scale in United States Christmas tree production areas.</title>
        <authorList>
            <person name="Barrett H."/>
            <person name="Lovett B."/>
            <person name="Macias A.M."/>
            <person name="Stajich J.E."/>
            <person name="Kasson M.T."/>
        </authorList>
    </citation>
    <scope>NUCLEOTIDE SEQUENCE</scope>
    <source>
        <strain evidence="3">ARSEF 14590</strain>
    </source>
</reference>
<dbReference type="InterPro" id="IPR011008">
    <property type="entry name" value="Dimeric_a/b-barrel"/>
</dbReference>
<feature type="domain" description="EthD" evidence="2">
    <location>
        <begin position="20"/>
        <end position="115"/>
    </location>
</feature>
<keyword evidence="4" id="KW-1185">Reference proteome</keyword>
<dbReference type="InterPro" id="IPR009799">
    <property type="entry name" value="EthD_dom"/>
</dbReference>
<evidence type="ECO:0000313" key="3">
    <source>
        <dbReference type="EMBL" id="KAK2599134.1"/>
    </source>
</evidence>
<proteinExistence type="inferred from homology"/>